<feature type="compositionally biased region" description="Basic and acidic residues" evidence="1">
    <location>
        <begin position="38"/>
        <end position="50"/>
    </location>
</feature>
<feature type="chain" id="PRO_5026244743" evidence="2">
    <location>
        <begin position="24"/>
        <end position="50"/>
    </location>
</feature>
<feature type="region of interest" description="Disordered" evidence="1">
    <location>
        <begin position="30"/>
        <end position="50"/>
    </location>
</feature>
<feature type="signal peptide" evidence="2">
    <location>
        <begin position="1"/>
        <end position="23"/>
    </location>
</feature>
<dbReference type="Proteomes" id="UP000486351">
    <property type="component" value="Unassembled WGS sequence"/>
</dbReference>
<evidence type="ECO:0000313" key="4">
    <source>
        <dbReference type="Proteomes" id="UP000486351"/>
    </source>
</evidence>
<comment type="caution">
    <text evidence="3">The sequence shown here is derived from an EMBL/GenBank/DDBJ whole genome shotgun (WGS) entry which is preliminary data.</text>
</comment>
<evidence type="ECO:0000256" key="1">
    <source>
        <dbReference type="SAM" id="MobiDB-lite"/>
    </source>
</evidence>
<dbReference type="EMBL" id="QXFY01000979">
    <property type="protein sequence ID" value="KAE9331858.1"/>
    <property type="molecule type" value="Genomic_DNA"/>
</dbReference>
<protein>
    <submittedName>
        <fullName evidence="3">Uncharacterized protein</fullName>
    </submittedName>
</protein>
<proteinExistence type="predicted"/>
<gene>
    <name evidence="3" type="ORF">PF008_g15219</name>
</gene>
<accession>A0A6G0REQ2</accession>
<dbReference type="AlphaFoldDB" id="A0A6G0REQ2"/>
<evidence type="ECO:0000313" key="3">
    <source>
        <dbReference type="EMBL" id="KAE9331858.1"/>
    </source>
</evidence>
<evidence type="ECO:0000256" key="2">
    <source>
        <dbReference type="SAM" id="SignalP"/>
    </source>
</evidence>
<organism evidence="3 4">
    <name type="scientific">Phytophthora fragariae</name>
    <dbReference type="NCBI Taxonomy" id="53985"/>
    <lineage>
        <taxon>Eukaryota</taxon>
        <taxon>Sar</taxon>
        <taxon>Stramenopiles</taxon>
        <taxon>Oomycota</taxon>
        <taxon>Peronosporomycetes</taxon>
        <taxon>Peronosporales</taxon>
        <taxon>Peronosporaceae</taxon>
        <taxon>Phytophthora</taxon>
    </lineage>
</organism>
<sequence length="50" mass="5325">MSISGGSSASFMVALWCYHACVSVYCGSQNSETPSGCHSHERQTTPEEPS</sequence>
<name>A0A6G0REQ2_9STRA</name>
<reference evidence="3 4" key="1">
    <citation type="submission" date="2018-09" db="EMBL/GenBank/DDBJ databases">
        <title>Genomic investigation of the strawberry pathogen Phytophthora fragariae indicates pathogenicity is determined by transcriptional variation in three key races.</title>
        <authorList>
            <person name="Adams T.M."/>
            <person name="Armitage A.D."/>
            <person name="Sobczyk M.K."/>
            <person name="Bates H.J."/>
            <person name="Dunwell J.M."/>
            <person name="Nellist C.F."/>
            <person name="Harrison R.J."/>
        </authorList>
    </citation>
    <scope>NUCLEOTIDE SEQUENCE [LARGE SCALE GENOMIC DNA]</scope>
    <source>
        <strain evidence="3 4">NOV-77</strain>
    </source>
</reference>
<keyword evidence="2" id="KW-0732">Signal</keyword>